<dbReference type="GO" id="GO:0005737">
    <property type="term" value="C:cytoplasm"/>
    <property type="evidence" value="ECO:0007669"/>
    <property type="project" value="InterPro"/>
</dbReference>
<evidence type="ECO:0000313" key="4">
    <source>
        <dbReference type="Proteomes" id="UP001150925"/>
    </source>
</evidence>
<protein>
    <recommendedName>
        <fullName evidence="2">RRM domain-containing protein</fullName>
    </recommendedName>
</protein>
<feature type="non-terminal residue" evidence="3">
    <location>
        <position position="145"/>
    </location>
</feature>
<organism evidence="3 4">
    <name type="scientific">Dispira parvispora</name>
    <dbReference type="NCBI Taxonomy" id="1520584"/>
    <lineage>
        <taxon>Eukaryota</taxon>
        <taxon>Fungi</taxon>
        <taxon>Fungi incertae sedis</taxon>
        <taxon>Zoopagomycota</taxon>
        <taxon>Kickxellomycotina</taxon>
        <taxon>Dimargaritomycetes</taxon>
        <taxon>Dimargaritales</taxon>
        <taxon>Dimargaritaceae</taxon>
        <taxon>Dispira</taxon>
    </lineage>
</organism>
<keyword evidence="4" id="KW-1185">Reference proteome</keyword>
<dbReference type="AlphaFoldDB" id="A0A9W8ALY3"/>
<accession>A0A9W8ALY3</accession>
<dbReference type="PROSITE" id="PS50102">
    <property type="entry name" value="RRM"/>
    <property type="match status" value="1"/>
</dbReference>
<feature type="domain" description="RRM" evidence="2">
    <location>
        <begin position="52"/>
        <end position="130"/>
    </location>
</feature>
<name>A0A9W8ALY3_9FUNG</name>
<reference evidence="3" key="1">
    <citation type="submission" date="2022-07" db="EMBL/GenBank/DDBJ databases">
        <title>Phylogenomic reconstructions and comparative analyses of Kickxellomycotina fungi.</title>
        <authorList>
            <person name="Reynolds N.K."/>
            <person name="Stajich J.E."/>
            <person name="Barry K."/>
            <person name="Grigoriev I.V."/>
            <person name="Crous P."/>
            <person name="Smith M.E."/>
        </authorList>
    </citation>
    <scope>NUCLEOTIDE SEQUENCE</scope>
    <source>
        <strain evidence="3">RSA 1196</strain>
    </source>
</reference>
<dbReference type="EMBL" id="JANBPY010001465">
    <property type="protein sequence ID" value="KAJ1959933.1"/>
    <property type="molecule type" value="Genomic_DNA"/>
</dbReference>
<dbReference type="GO" id="GO:0005634">
    <property type="term" value="C:nucleus"/>
    <property type="evidence" value="ECO:0007669"/>
    <property type="project" value="InterPro"/>
</dbReference>
<dbReference type="PANTHER" id="PTHR45894">
    <property type="entry name" value="RNA-BINDING PROTEIN 8A"/>
    <property type="match status" value="1"/>
</dbReference>
<dbReference type="InterPro" id="IPR008111">
    <property type="entry name" value="RNA-bd_8"/>
</dbReference>
<evidence type="ECO:0000259" key="2">
    <source>
        <dbReference type="PROSITE" id="PS50102"/>
    </source>
</evidence>
<dbReference type="GO" id="GO:0006396">
    <property type="term" value="P:RNA processing"/>
    <property type="evidence" value="ECO:0007669"/>
    <property type="project" value="InterPro"/>
</dbReference>
<dbReference type="Gene3D" id="3.30.70.330">
    <property type="match status" value="1"/>
</dbReference>
<dbReference type="Proteomes" id="UP001150925">
    <property type="component" value="Unassembled WGS sequence"/>
</dbReference>
<comment type="caution">
    <text evidence="3">The sequence shown here is derived from an EMBL/GenBank/DDBJ whole genome shotgun (WGS) entry which is preliminary data.</text>
</comment>
<dbReference type="PRINTS" id="PR01738">
    <property type="entry name" value="RNABINDINGM8"/>
</dbReference>
<dbReference type="InterPro" id="IPR000504">
    <property type="entry name" value="RRM_dom"/>
</dbReference>
<dbReference type="OrthoDB" id="15688at2759"/>
<dbReference type="Pfam" id="PF00076">
    <property type="entry name" value="RRM_1"/>
    <property type="match status" value="1"/>
</dbReference>
<dbReference type="SMART" id="SM00360">
    <property type="entry name" value="RRM"/>
    <property type="match status" value="1"/>
</dbReference>
<proteinExistence type="predicted"/>
<dbReference type="InterPro" id="IPR012677">
    <property type="entry name" value="Nucleotide-bd_a/b_plait_sf"/>
</dbReference>
<dbReference type="SUPFAM" id="SSF54928">
    <property type="entry name" value="RNA-binding domain, RBD"/>
    <property type="match status" value="1"/>
</dbReference>
<sequence>MADHVEFTINPDPEDYALSIRDNVETMSVDESPQQHPPILTEGQCQRSIDGWVIIVTGVHEEVTEEDVEDKFSDFGIVRDIHLNLDRRSGFAKGYVLLKFEQFSEAAAAVKDVNNSEWLGQPVHCDFAFAPGLSSSRTEVTASNR</sequence>
<gene>
    <name evidence="3" type="ORF">IWQ62_004419</name>
</gene>
<evidence type="ECO:0000313" key="3">
    <source>
        <dbReference type="EMBL" id="KAJ1959933.1"/>
    </source>
</evidence>
<dbReference type="GO" id="GO:0003723">
    <property type="term" value="F:RNA binding"/>
    <property type="evidence" value="ECO:0007669"/>
    <property type="project" value="UniProtKB-UniRule"/>
</dbReference>
<keyword evidence="1" id="KW-0694">RNA-binding</keyword>
<dbReference type="InterPro" id="IPR035979">
    <property type="entry name" value="RBD_domain_sf"/>
</dbReference>
<evidence type="ECO:0000256" key="1">
    <source>
        <dbReference type="PROSITE-ProRule" id="PRU00176"/>
    </source>
</evidence>